<name>A0ABQ9WB32_SAGOE</name>
<evidence type="ECO:0000256" key="1">
    <source>
        <dbReference type="SAM" id="MobiDB-lite"/>
    </source>
</evidence>
<proteinExistence type="predicted"/>
<evidence type="ECO:0000313" key="2">
    <source>
        <dbReference type="EMBL" id="KAK2118844.1"/>
    </source>
</evidence>
<keyword evidence="3" id="KW-1185">Reference proteome</keyword>
<dbReference type="EMBL" id="JASSZA010000001">
    <property type="protein sequence ID" value="KAK2118844.1"/>
    <property type="molecule type" value="Genomic_DNA"/>
</dbReference>
<evidence type="ECO:0000313" key="3">
    <source>
        <dbReference type="Proteomes" id="UP001266305"/>
    </source>
</evidence>
<comment type="caution">
    <text evidence="2">The sequence shown here is derived from an EMBL/GenBank/DDBJ whole genome shotgun (WGS) entry which is preliminary data.</text>
</comment>
<protein>
    <submittedName>
        <fullName evidence="2">Uncharacterized protein</fullName>
    </submittedName>
</protein>
<sequence length="119" mass="12540">GPALAEASSPPTSLFLSTPSPLPVARASGWAGGPGHPDSAVSKRREVKGGEAVVGERDAGGKTSVRVPGRLGDSRWFPPRPSWKGFAEPALRKGNFLGAWKNCHPLCALSSSVGERWRR</sequence>
<feature type="non-terminal residue" evidence="2">
    <location>
        <position position="1"/>
    </location>
</feature>
<accession>A0ABQ9WB32</accession>
<gene>
    <name evidence="2" type="ORF">P7K49_000230</name>
</gene>
<feature type="compositionally biased region" description="Basic and acidic residues" evidence="1">
    <location>
        <begin position="41"/>
        <end position="60"/>
    </location>
</feature>
<feature type="region of interest" description="Disordered" evidence="1">
    <location>
        <begin position="26"/>
        <end position="73"/>
    </location>
</feature>
<dbReference type="Proteomes" id="UP001266305">
    <property type="component" value="Unassembled WGS sequence"/>
</dbReference>
<reference evidence="2 3" key="1">
    <citation type="submission" date="2023-05" db="EMBL/GenBank/DDBJ databases">
        <title>B98-5 Cell Line De Novo Hybrid Assembly: An Optical Mapping Approach.</title>
        <authorList>
            <person name="Kananen K."/>
            <person name="Auerbach J.A."/>
            <person name="Kautto E."/>
            <person name="Blachly J.S."/>
        </authorList>
    </citation>
    <scope>NUCLEOTIDE SEQUENCE [LARGE SCALE GENOMIC DNA]</scope>
    <source>
        <strain evidence="2">B95-8</strain>
        <tissue evidence="2">Cell line</tissue>
    </source>
</reference>
<organism evidence="2 3">
    <name type="scientific">Saguinus oedipus</name>
    <name type="common">Cotton-top tamarin</name>
    <name type="synonym">Oedipomidas oedipus</name>
    <dbReference type="NCBI Taxonomy" id="9490"/>
    <lineage>
        <taxon>Eukaryota</taxon>
        <taxon>Metazoa</taxon>
        <taxon>Chordata</taxon>
        <taxon>Craniata</taxon>
        <taxon>Vertebrata</taxon>
        <taxon>Euteleostomi</taxon>
        <taxon>Mammalia</taxon>
        <taxon>Eutheria</taxon>
        <taxon>Euarchontoglires</taxon>
        <taxon>Primates</taxon>
        <taxon>Haplorrhini</taxon>
        <taxon>Platyrrhini</taxon>
        <taxon>Cebidae</taxon>
        <taxon>Callitrichinae</taxon>
        <taxon>Saguinus</taxon>
    </lineage>
</organism>